<dbReference type="InterPro" id="IPR032466">
    <property type="entry name" value="Metal_Hydrolase"/>
</dbReference>
<dbReference type="EMBL" id="JBHUMY010000012">
    <property type="protein sequence ID" value="MFD2660871.1"/>
    <property type="molecule type" value="Genomic_DNA"/>
</dbReference>
<sequence length="318" mass="35684">MQMPIADFHCDVLFKLLEDERLSFRDDTSGKLDVTYKRLKQAKSVFQTFAIFVQPGDNAGIEPYFKSIDLFYRCVLPNPDIAFIQYKDDLERSLAEGKIGAMLSLEGLDGLQGDPAMLRIMYRLGVRAAGFTWNNANWAADGAMEERGAGLTAQGKAFVRECDELGMMLDVSHLSERAFWDMVDTASKTVIASHSNAASVLPHKRNLSDDQIKAIIALEGLIGVTFVPYFVSGSEVVTIDDLLRHVERICELGGERHLMLGSDFDGIARYIDKLHNPADVIHLQDALLKRYSARQTERFLSGNTIRFLRERLPERSSS</sequence>
<dbReference type="PANTHER" id="PTHR10443">
    <property type="entry name" value="MICROSOMAL DIPEPTIDASE"/>
    <property type="match status" value="1"/>
</dbReference>
<accession>A0ABW5QWR9</accession>
<reference evidence="2" key="1">
    <citation type="journal article" date="2019" name="Int. J. Syst. Evol. Microbiol.">
        <title>The Global Catalogue of Microorganisms (GCM) 10K type strain sequencing project: providing services to taxonomists for standard genome sequencing and annotation.</title>
        <authorList>
            <consortium name="The Broad Institute Genomics Platform"/>
            <consortium name="The Broad Institute Genome Sequencing Center for Infectious Disease"/>
            <person name="Wu L."/>
            <person name="Ma J."/>
        </authorList>
    </citation>
    <scope>NUCLEOTIDE SEQUENCE [LARGE SCALE GENOMIC DNA]</scope>
    <source>
        <strain evidence="2">TISTR 1827</strain>
    </source>
</reference>
<dbReference type="PROSITE" id="PS51365">
    <property type="entry name" value="RENAL_DIPEPTIDASE_2"/>
    <property type="match status" value="1"/>
</dbReference>
<evidence type="ECO:0000313" key="2">
    <source>
        <dbReference type="Proteomes" id="UP001597493"/>
    </source>
</evidence>
<dbReference type="Pfam" id="PF01244">
    <property type="entry name" value="Peptidase_M19"/>
    <property type="match status" value="1"/>
</dbReference>
<gene>
    <name evidence="1" type="ORF">ACFSW5_11495</name>
</gene>
<dbReference type="Gene3D" id="3.20.20.140">
    <property type="entry name" value="Metal-dependent hydrolases"/>
    <property type="match status" value="1"/>
</dbReference>
<dbReference type="SUPFAM" id="SSF51556">
    <property type="entry name" value="Metallo-dependent hydrolases"/>
    <property type="match status" value="1"/>
</dbReference>
<dbReference type="PANTHER" id="PTHR10443:SF12">
    <property type="entry name" value="DIPEPTIDASE"/>
    <property type="match status" value="1"/>
</dbReference>
<protein>
    <submittedName>
        <fullName evidence="1">Dipeptidase</fullName>
    </submittedName>
</protein>
<name>A0ABW5QWR9_9BACL</name>
<dbReference type="RefSeq" id="WP_379272960.1">
    <property type="nucleotide sequence ID" value="NZ_JBHUGT010000009.1"/>
</dbReference>
<comment type="caution">
    <text evidence="1">The sequence shown here is derived from an EMBL/GenBank/DDBJ whole genome shotgun (WGS) entry which is preliminary data.</text>
</comment>
<evidence type="ECO:0000313" key="1">
    <source>
        <dbReference type="EMBL" id="MFD2660871.1"/>
    </source>
</evidence>
<dbReference type="CDD" id="cd01301">
    <property type="entry name" value="rDP_like"/>
    <property type="match status" value="1"/>
</dbReference>
<keyword evidence="2" id="KW-1185">Reference proteome</keyword>
<dbReference type="InterPro" id="IPR008257">
    <property type="entry name" value="Pept_M19"/>
</dbReference>
<dbReference type="Proteomes" id="UP001597493">
    <property type="component" value="Unassembled WGS sequence"/>
</dbReference>
<organism evidence="1 2">
    <name type="scientific">Paenibacillus thailandensis</name>
    <dbReference type="NCBI Taxonomy" id="393250"/>
    <lineage>
        <taxon>Bacteria</taxon>
        <taxon>Bacillati</taxon>
        <taxon>Bacillota</taxon>
        <taxon>Bacilli</taxon>
        <taxon>Bacillales</taxon>
        <taxon>Paenibacillaceae</taxon>
        <taxon>Paenibacillus</taxon>
    </lineage>
</organism>
<proteinExistence type="predicted"/>